<protein>
    <submittedName>
        <fullName evidence="1">Uncharacterized protein</fullName>
    </submittedName>
</protein>
<reference evidence="1" key="1">
    <citation type="submission" date="2014-07" db="EMBL/GenBank/DDBJ databases">
        <title>Identification of a novel salt tolerance gene in wild soybean by whole-genome sequencing.</title>
        <authorList>
            <person name="Lam H.-M."/>
            <person name="Qi X."/>
            <person name="Li M.-W."/>
            <person name="Liu X."/>
            <person name="Xie M."/>
            <person name="Ni M."/>
            <person name="Xu X."/>
        </authorList>
    </citation>
    <scope>NUCLEOTIDE SEQUENCE [LARGE SCALE GENOMIC DNA]</scope>
    <source>
        <tissue evidence="1">Root</tissue>
    </source>
</reference>
<dbReference type="Proteomes" id="UP000053555">
    <property type="component" value="Unassembled WGS sequence"/>
</dbReference>
<dbReference type="AlphaFoldDB" id="A0A0B2PKI3"/>
<accession>A0A0B2PKI3</accession>
<proteinExistence type="predicted"/>
<evidence type="ECO:0000313" key="1">
    <source>
        <dbReference type="EMBL" id="KHN08118.1"/>
    </source>
</evidence>
<organism evidence="1">
    <name type="scientific">Glycine soja</name>
    <name type="common">Wild soybean</name>
    <dbReference type="NCBI Taxonomy" id="3848"/>
    <lineage>
        <taxon>Eukaryota</taxon>
        <taxon>Viridiplantae</taxon>
        <taxon>Streptophyta</taxon>
        <taxon>Embryophyta</taxon>
        <taxon>Tracheophyta</taxon>
        <taxon>Spermatophyta</taxon>
        <taxon>Magnoliopsida</taxon>
        <taxon>eudicotyledons</taxon>
        <taxon>Gunneridae</taxon>
        <taxon>Pentapetalae</taxon>
        <taxon>rosids</taxon>
        <taxon>fabids</taxon>
        <taxon>Fabales</taxon>
        <taxon>Fabaceae</taxon>
        <taxon>Papilionoideae</taxon>
        <taxon>50 kb inversion clade</taxon>
        <taxon>NPAAA clade</taxon>
        <taxon>indigoferoid/millettioid clade</taxon>
        <taxon>Phaseoleae</taxon>
        <taxon>Glycine</taxon>
        <taxon>Glycine subgen. Soja</taxon>
    </lineage>
</organism>
<dbReference type="EMBL" id="KN666220">
    <property type="protein sequence ID" value="KHN08118.1"/>
    <property type="molecule type" value="Genomic_DNA"/>
</dbReference>
<name>A0A0B2PKI3_GLYSO</name>
<gene>
    <name evidence="1" type="ORF">glysoja_032302</name>
</gene>
<sequence length="31" mass="3432">MPRMRPYGFGGGSSARPGWKSGDWICTRFAV</sequence>